<accession>A0A090SWN1</accession>
<sequence length="49" mass="5406">MISGAPEQLYAVCDMYVRHNNAKTEACLGELGKVAPPYVIEQLKAKQNL</sequence>
<protein>
    <submittedName>
        <fullName evidence="1">TPR repeat protein</fullName>
    </submittedName>
</protein>
<gene>
    <name evidence="1" type="ORF">JCM19240_5606</name>
</gene>
<dbReference type="AlphaFoldDB" id="A0A090SWN1"/>
<keyword evidence="2" id="KW-1185">Reference proteome</keyword>
<dbReference type="EMBL" id="BBMT01000001">
    <property type="protein sequence ID" value="GAL32175.1"/>
    <property type="molecule type" value="Genomic_DNA"/>
</dbReference>
<reference evidence="1 2" key="1">
    <citation type="submission" date="2014-09" db="EMBL/GenBank/DDBJ databases">
        <title>Vibrio maritimus JCM 19240. (C210) whole genome shotgun sequence.</title>
        <authorList>
            <person name="Sawabe T."/>
            <person name="Meirelles P."/>
            <person name="Nakanishi M."/>
            <person name="Sayaka M."/>
            <person name="Hattori M."/>
            <person name="Ohkuma M."/>
        </authorList>
    </citation>
    <scope>NUCLEOTIDE SEQUENCE [LARGE SCALE GENOMIC DNA]</scope>
    <source>
        <strain evidence="1 2">JCM 19240</strain>
    </source>
</reference>
<reference evidence="1 2" key="2">
    <citation type="submission" date="2014-09" db="EMBL/GenBank/DDBJ databases">
        <authorList>
            <consortium name="NBRP consortium"/>
            <person name="Sawabe T."/>
            <person name="Meirelles P."/>
            <person name="Nakanishi M."/>
            <person name="Sayaka M."/>
            <person name="Hattori M."/>
            <person name="Ohkuma M."/>
        </authorList>
    </citation>
    <scope>NUCLEOTIDE SEQUENCE [LARGE SCALE GENOMIC DNA]</scope>
    <source>
        <strain evidence="1 2">JCM 19240</strain>
    </source>
</reference>
<name>A0A090SWN1_9VIBR</name>
<organism evidence="1 2">
    <name type="scientific">Vibrio maritimus</name>
    <dbReference type="NCBI Taxonomy" id="990268"/>
    <lineage>
        <taxon>Bacteria</taxon>
        <taxon>Pseudomonadati</taxon>
        <taxon>Pseudomonadota</taxon>
        <taxon>Gammaproteobacteria</taxon>
        <taxon>Vibrionales</taxon>
        <taxon>Vibrionaceae</taxon>
        <taxon>Vibrio</taxon>
    </lineage>
</organism>
<proteinExistence type="predicted"/>
<dbReference type="Proteomes" id="UP000029224">
    <property type="component" value="Unassembled WGS sequence"/>
</dbReference>
<comment type="caution">
    <text evidence="1">The sequence shown here is derived from an EMBL/GenBank/DDBJ whole genome shotgun (WGS) entry which is preliminary data.</text>
</comment>
<evidence type="ECO:0000313" key="2">
    <source>
        <dbReference type="Proteomes" id="UP000029224"/>
    </source>
</evidence>
<evidence type="ECO:0000313" key="1">
    <source>
        <dbReference type="EMBL" id="GAL32175.1"/>
    </source>
</evidence>